<proteinExistence type="predicted"/>
<accession>A0A4Y7TE61</accession>
<reference evidence="2 3" key="1">
    <citation type="journal article" date="2019" name="Nat. Ecol. Evol.">
        <title>Megaphylogeny resolves global patterns of mushroom evolution.</title>
        <authorList>
            <person name="Varga T."/>
            <person name="Krizsan K."/>
            <person name="Foldi C."/>
            <person name="Dima B."/>
            <person name="Sanchez-Garcia M."/>
            <person name="Sanchez-Ramirez S."/>
            <person name="Szollosi G.J."/>
            <person name="Szarkandi J.G."/>
            <person name="Papp V."/>
            <person name="Albert L."/>
            <person name="Andreopoulos W."/>
            <person name="Angelini C."/>
            <person name="Antonin V."/>
            <person name="Barry K.W."/>
            <person name="Bougher N.L."/>
            <person name="Buchanan P."/>
            <person name="Buyck B."/>
            <person name="Bense V."/>
            <person name="Catcheside P."/>
            <person name="Chovatia M."/>
            <person name="Cooper J."/>
            <person name="Damon W."/>
            <person name="Desjardin D."/>
            <person name="Finy P."/>
            <person name="Geml J."/>
            <person name="Haridas S."/>
            <person name="Hughes K."/>
            <person name="Justo A."/>
            <person name="Karasinski D."/>
            <person name="Kautmanova I."/>
            <person name="Kiss B."/>
            <person name="Kocsube S."/>
            <person name="Kotiranta H."/>
            <person name="LaButti K.M."/>
            <person name="Lechner B.E."/>
            <person name="Liimatainen K."/>
            <person name="Lipzen A."/>
            <person name="Lukacs Z."/>
            <person name="Mihaltcheva S."/>
            <person name="Morgado L.N."/>
            <person name="Niskanen T."/>
            <person name="Noordeloos M.E."/>
            <person name="Ohm R.A."/>
            <person name="Ortiz-Santana B."/>
            <person name="Ovrebo C."/>
            <person name="Racz N."/>
            <person name="Riley R."/>
            <person name="Savchenko A."/>
            <person name="Shiryaev A."/>
            <person name="Soop K."/>
            <person name="Spirin V."/>
            <person name="Szebenyi C."/>
            <person name="Tomsovsky M."/>
            <person name="Tulloss R.E."/>
            <person name="Uehling J."/>
            <person name="Grigoriev I.V."/>
            <person name="Vagvolgyi C."/>
            <person name="Papp T."/>
            <person name="Martin F.M."/>
            <person name="Miettinen O."/>
            <person name="Hibbett D.S."/>
            <person name="Nagy L.G."/>
        </authorList>
    </citation>
    <scope>NUCLEOTIDE SEQUENCE [LARGE SCALE GENOMIC DNA]</scope>
    <source>
        <strain evidence="2 3">FP101781</strain>
    </source>
</reference>
<evidence type="ECO:0000256" key="1">
    <source>
        <dbReference type="SAM" id="MobiDB-lite"/>
    </source>
</evidence>
<dbReference type="AlphaFoldDB" id="A0A4Y7TE61"/>
<protein>
    <submittedName>
        <fullName evidence="2">Uncharacterized protein</fullName>
    </submittedName>
</protein>
<dbReference type="Proteomes" id="UP000298030">
    <property type="component" value="Unassembled WGS sequence"/>
</dbReference>
<gene>
    <name evidence="2" type="ORF">FA13DRAFT_1731999</name>
</gene>
<dbReference type="EMBL" id="QPFP01000016">
    <property type="protein sequence ID" value="TEB32244.1"/>
    <property type="molecule type" value="Genomic_DNA"/>
</dbReference>
<comment type="caution">
    <text evidence="2">The sequence shown here is derived from an EMBL/GenBank/DDBJ whole genome shotgun (WGS) entry which is preliminary data.</text>
</comment>
<keyword evidence="3" id="KW-1185">Reference proteome</keyword>
<sequence length="107" mass="11525">MLALTFVAPYSPLGFCAKVVLGTPSIFKPANSKHTAPLAQDVFEPGVCQLPDSRYAHSAPLEAWNYLLLSSTSFVANTSAFGSQEHEPSVHFKTSAHSKTGPKYQLS</sequence>
<organism evidence="2 3">
    <name type="scientific">Coprinellus micaceus</name>
    <name type="common">Glistening ink-cap mushroom</name>
    <name type="synonym">Coprinus micaceus</name>
    <dbReference type="NCBI Taxonomy" id="71717"/>
    <lineage>
        <taxon>Eukaryota</taxon>
        <taxon>Fungi</taxon>
        <taxon>Dikarya</taxon>
        <taxon>Basidiomycota</taxon>
        <taxon>Agaricomycotina</taxon>
        <taxon>Agaricomycetes</taxon>
        <taxon>Agaricomycetidae</taxon>
        <taxon>Agaricales</taxon>
        <taxon>Agaricineae</taxon>
        <taxon>Psathyrellaceae</taxon>
        <taxon>Coprinellus</taxon>
    </lineage>
</organism>
<evidence type="ECO:0000313" key="3">
    <source>
        <dbReference type="Proteomes" id="UP000298030"/>
    </source>
</evidence>
<evidence type="ECO:0000313" key="2">
    <source>
        <dbReference type="EMBL" id="TEB32244.1"/>
    </source>
</evidence>
<feature type="region of interest" description="Disordered" evidence="1">
    <location>
        <begin position="85"/>
        <end position="107"/>
    </location>
</feature>
<name>A0A4Y7TE61_COPMI</name>